<evidence type="ECO:0000256" key="7">
    <source>
        <dbReference type="ARBA" id="ARBA00023065"/>
    </source>
</evidence>
<keyword evidence="2" id="KW-0813">Transport</keyword>
<evidence type="ECO:0000256" key="9">
    <source>
        <dbReference type="ARBA" id="ARBA00023201"/>
    </source>
</evidence>
<keyword evidence="14" id="KW-1185">Reference proteome</keyword>
<evidence type="ECO:0000313" key="13">
    <source>
        <dbReference type="EMBL" id="CDR33638.1"/>
    </source>
</evidence>
<evidence type="ECO:0000259" key="12">
    <source>
        <dbReference type="Pfam" id="PF03600"/>
    </source>
</evidence>
<dbReference type="GO" id="GO:0016020">
    <property type="term" value="C:membrane"/>
    <property type="evidence" value="ECO:0007669"/>
    <property type="project" value="UniProtKB-SubCell"/>
</dbReference>
<evidence type="ECO:0000256" key="8">
    <source>
        <dbReference type="ARBA" id="ARBA00023136"/>
    </source>
</evidence>
<dbReference type="PANTHER" id="PTHR43269">
    <property type="entry name" value="SODIUM/PROTON ANTIPORTER 1-RELATED"/>
    <property type="match status" value="1"/>
</dbReference>
<keyword evidence="9" id="KW-0739">Sodium transport</keyword>
<keyword evidence="8 11" id="KW-0472">Membrane</keyword>
<dbReference type="InterPro" id="IPR004680">
    <property type="entry name" value="Cit_transptr-like_dom"/>
</dbReference>
<feature type="transmembrane region" description="Helical" evidence="11">
    <location>
        <begin position="320"/>
        <end position="341"/>
    </location>
</feature>
<reference evidence="13" key="2">
    <citation type="submission" date="2014-09" db="EMBL/GenBank/DDBJ databases">
        <title>Criblamydia sequanensis harbors a mega-plasmid encoding arsenite resistance.</title>
        <authorList>
            <person name="Bertelli C."/>
            <person name="Goesmann A."/>
            <person name="Greub G."/>
        </authorList>
    </citation>
    <scope>NUCLEOTIDE SEQUENCE [LARGE SCALE GENOMIC DNA]</scope>
    <source>
        <strain evidence="13">CRIB-18</strain>
    </source>
</reference>
<keyword evidence="4 11" id="KW-0812">Transmembrane</keyword>
<keyword evidence="5 11" id="KW-1133">Transmembrane helix</keyword>
<evidence type="ECO:0000256" key="1">
    <source>
        <dbReference type="ARBA" id="ARBA00004141"/>
    </source>
</evidence>
<dbReference type="PANTHER" id="PTHR43269:SF2">
    <property type="entry name" value="SODIUM_PROTON ANTIPORTER 1-RELATED"/>
    <property type="match status" value="1"/>
</dbReference>
<gene>
    <name evidence="13" type="ORF">CSEC_0809</name>
</gene>
<evidence type="ECO:0000256" key="6">
    <source>
        <dbReference type="ARBA" id="ARBA00023053"/>
    </source>
</evidence>
<feature type="transmembrane region" description="Helical" evidence="11">
    <location>
        <begin position="398"/>
        <end position="416"/>
    </location>
</feature>
<keyword evidence="3" id="KW-0050">Antiport</keyword>
<feature type="transmembrane region" description="Helical" evidence="11">
    <location>
        <begin position="178"/>
        <end position="198"/>
    </location>
</feature>
<name>A0A090D1P2_9BACT</name>
<evidence type="ECO:0000256" key="3">
    <source>
        <dbReference type="ARBA" id="ARBA00022449"/>
    </source>
</evidence>
<evidence type="ECO:0000256" key="11">
    <source>
        <dbReference type="SAM" id="Phobius"/>
    </source>
</evidence>
<reference evidence="13" key="1">
    <citation type="submission" date="2013-12" db="EMBL/GenBank/DDBJ databases">
        <authorList>
            <person name="Linke B."/>
        </authorList>
    </citation>
    <scope>NUCLEOTIDE SEQUENCE [LARGE SCALE GENOMIC DNA]</scope>
    <source>
        <strain evidence="13">CRIB-18</strain>
    </source>
</reference>
<comment type="similarity">
    <text evidence="10">Belongs to the NhaD Na(+)/H(+) (TC 2.A.62) antiporter family.</text>
</comment>
<dbReference type="Proteomes" id="UP000031552">
    <property type="component" value="Unassembled WGS sequence"/>
</dbReference>
<sequence length="417" mass="45887">MFLAASTFITGYLGIIFEHKLRIDKAATALITGILCWLFYFALGSGDFAIKASHLQEHLSDISQVVFFLLGAMLIVDLIEAHKGFEIISKKICFPSKLLTFWLIILSGFFLSSVLDNLTTIIVMISLLKKIIPEKENRLILSAALVPIVNAGGAWTPIGDITTTMLWIGDCISSFEIIKTLFIPCIITMIVTGFLVYRKLPSDFKLKPNEEGEAPKTKGSFLILISGLTALIAVPALKSFFNLPPFMGMLLGVGILWAMTDFLHHNDKESSNLRMMASFKRIDISTVLFFLGILLAVDALESLEILKESAVFLQKMIPSHAIFASLLGVLSAVVDNVPLVAATIRMFPLEDYPINHALWNMIAYSVGVGGSLLVIGSAPGIALMSLERVSFSWYFKNLSLIILISYIAGSFSTWLFS</sequence>
<organism evidence="13 14">
    <name type="scientific">Candidatus Criblamydia sequanensis CRIB-18</name>
    <dbReference type="NCBI Taxonomy" id="1437425"/>
    <lineage>
        <taxon>Bacteria</taxon>
        <taxon>Pseudomonadati</taxon>
        <taxon>Chlamydiota</taxon>
        <taxon>Chlamydiia</taxon>
        <taxon>Parachlamydiales</taxon>
        <taxon>Candidatus Criblamydiaceae</taxon>
        <taxon>Candidatus Criblamydia</taxon>
    </lineage>
</organism>
<dbReference type="EMBL" id="CCEJ010000003">
    <property type="protein sequence ID" value="CDR33638.1"/>
    <property type="molecule type" value="Genomic_DNA"/>
</dbReference>
<accession>A0A090D1P2</accession>
<dbReference type="STRING" id="1437425.CSEC_0809"/>
<protein>
    <submittedName>
        <fullName evidence="13">Na+/H+ antiporter</fullName>
    </submittedName>
</protein>
<feature type="transmembrane region" description="Helical" evidence="11">
    <location>
        <begin position="362"/>
        <end position="386"/>
    </location>
</feature>
<feature type="transmembrane region" description="Helical" evidence="11">
    <location>
        <begin position="243"/>
        <end position="263"/>
    </location>
</feature>
<keyword evidence="6" id="KW-0915">Sodium</keyword>
<comment type="subcellular location">
    <subcellularLocation>
        <location evidence="1">Membrane</location>
        <topology evidence="1">Multi-pass membrane protein</topology>
    </subcellularLocation>
</comment>
<feature type="domain" description="Citrate transporter-like" evidence="12">
    <location>
        <begin position="12"/>
        <end position="345"/>
    </location>
</feature>
<dbReference type="OrthoDB" id="9772058at2"/>
<feature type="transmembrane region" description="Helical" evidence="11">
    <location>
        <begin position="284"/>
        <end position="300"/>
    </location>
</feature>
<keyword evidence="7" id="KW-0406">Ion transport</keyword>
<feature type="transmembrane region" description="Helical" evidence="11">
    <location>
        <begin position="62"/>
        <end position="79"/>
    </location>
</feature>
<proteinExistence type="inferred from homology"/>
<dbReference type="AlphaFoldDB" id="A0A090D1P2"/>
<dbReference type="Pfam" id="PF03600">
    <property type="entry name" value="CitMHS"/>
    <property type="match status" value="1"/>
</dbReference>
<evidence type="ECO:0000256" key="4">
    <source>
        <dbReference type="ARBA" id="ARBA00022692"/>
    </source>
</evidence>
<dbReference type="GO" id="GO:0015297">
    <property type="term" value="F:antiporter activity"/>
    <property type="evidence" value="ECO:0007669"/>
    <property type="project" value="UniProtKB-KW"/>
</dbReference>
<evidence type="ECO:0000256" key="2">
    <source>
        <dbReference type="ARBA" id="ARBA00022448"/>
    </source>
</evidence>
<dbReference type="NCBIfam" id="NF038006">
    <property type="entry name" value="NhaD_1"/>
    <property type="match status" value="1"/>
</dbReference>
<feature type="transmembrane region" description="Helical" evidence="11">
    <location>
        <begin position="99"/>
        <end position="127"/>
    </location>
</feature>
<dbReference type="eggNOG" id="COG1055">
    <property type="taxonomic scope" value="Bacteria"/>
</dbReference>
<dbReference type="RefSeq" id="WP_041017088.1">
    <property type="nucleotide sequence ID" value="NZ_CCEJ010000003.1"/>
</dbReference>
<evidence type="ECO:0000256" key="10">
    <source>
        <dbReference type="ARBA" id="ARBA00025753"/>
    </source>
</evidence>
<comment type="caution">
    <text evidence="13">The sequence shown here is derived from an EMBL/GenBank/DDBJ whole genome shotgun (WGS) entry which is preliminary data.</text>
</comment>
<feature type="transmembrane region" description="Helical" evidence="11">
    <location>
        <begin position="139"/>
        <end position="158"/>
    </location>
</feature>
<feature type="transmembrane region" description="Helical" evidence="11">
    <location>
        <begin position="219"/>
        <end position="237"/>
    </location>
</feature>
<dbReference type="InterPro" id="IPR045016">
    <property type="entry name" value="NhaD-like"/>
</dbReference>
<evidence type="ECO:0000256" key="5">
    <source>
        <dbReference type="ARBA" id="ARBA00022989"/>
    </source>
</evidence>
<dbReference type="GO" id="GO:0006814">
    <property type="term" value="P:sodium ion transport"/>
    <property type="evidence" value="ECO:0007669"/>
    <property type="project" value="UniProtKB-KW"/>
</dbReference>
<evidence type="ECO:0000313" key="14">
    <source>
        <dbReference type="Proteomes" id="UP000031552"/>
    </source>
</evidence>
<feature type="transmembrane region" description="Helical" evidence="11">
    <location>
        <begin position="27"/>
        <end position="50"/>
    </location>
</feature>